<dbReference type="RefSeq" id="WP_272737370.1">
    <property type="nucleotide sequence ID" value="NZ_CP116942.1"/>
</dbReference>
<dbReference type="Gene3D" id="3.40.50.150">
    <property type="entry name" value="Vaccinia Virus protein VP39"/>
    <property type="match status" value="1"/>
</dbReference>
<sequence>MLTVDYDRLKLEPGHLVLDMGAGAGRHAFEAFRRGARVIALDYGFDELPEVRSLLAALQEGGEGSDLGTAVNGDGTRLPFPDATFDRIICSEVLEHIPDEAAALRELRRVLKPDGMMAATVPSHLPEVLCWKLSEEYHAPFVEGGHVRIFTEARLRRDLREAGFRPGDSHHAHALHSPYWWLKCAVGPTNDDHPLVRAYHRLLVWDITKAPRTTRWAEKVLNPVMGKSLVVYSRPRPLRGEAPAPADLDLAVSA</sequence>
<organism evidence="2 3">
    <name type="scientific">Iamia majanohamensis</name>
    <dbReference type="NCBI Taxonomy" id="467976"/>
    <lineage>
        <taxon>Bacteria</taxon>
        <taxon>Bacillati</taxon>
        <taxon>Actinomycetota</taxon>
        <taxon>Acidimicrobiia</taxon>
        <taxon>Acidimicrobiales</taxon>
        <taxon>Iamiaceae</taxon>
        <taxon>Iamia</taxon>
    </lineage>
</organism>
<accession>A0AAF0BUI1</accession>
<protein>
    <submittedName>
        <fullName evidence="2">Class I SAM-dependent methyltransferase</fullName>
    </submittedName>
</protein>
<dbReference type="GO" id="GO:0008757">
    <property type="term" value="F:S-adenosylmethionine-dependent methyltransferase activity"/>
    <property type="evidence" value="ECO:0007669"/>
    <property type="project" value="InterPro"/>
</dbReference>
<gene>
    <name evidence="2" type="ORF">PO878_03830</name>
</gene>
<reference evidence="2" key="1">
    <citation type="submission" date="2023-01" db="EMBL/GenBank/DDBJ databases">
        <title>The diversity of Class Acidimicrobiia in South China Sea sediment environments and the proposal of Iamia marina sp. nov., a novel species of the genus Iamia.</title>
        <authorList>
            <person name="He Y."/>
            <person name="Tian X."/>
        </authorList>
    </citation>
    <scope>NUCLEOTIDE SEQUENCE</scope>
    <source>
        <strain evidence="2">DSM 19957</strain>
    </source>
</reference>
<keyword evidence="3" id="KW-1185">Reference proteome</keyword>
<dbReference type="GO" id="GO:0032259">
    <property type="term" value="P:methylation"/>
    <property type="evidence" value="ECO:0007669"/>
    <property type="project" value="UniProtKB-KW"/>
</dbReference>
<dbReference type="KEGG" id="ima:PO878_03830"/>
<evidence type="ECO:0000313" key="3">
    <source>
        <dbReference type="Proteomes" id="UP001216390"/>
    </source>
</evidence>
<name>A0AAF0BUI1_9ACTN</name>
<keyword evidence="2" id="KW-0489">Methyltransferase</keyword>
<evidence type="ECO:0000313" key="2">
    <source>
        <dbReference type="EMBL" id="WCO67852.1"/>
    </source>
</evidence>
<dbReference type="Proteomes" id="UP001216390">
    <property type="component" value="Chromosome"/>
</dbReference>
<keyword evidence="2" id="KW-0808">Transferase</keyword>
<dbReference type="EMBL" id="CP116942">
    <property type="protein sequence ID" value="WCO67852.1"/>
    <property type="molecule type" value="Genomic_DNA"/>
</dbReference>
<dbReference type="InterPro" id="IPR029063">
    <property type="entry name" value="SAM-dependent_MTases_sf"/>
</dbReference>
<dbReference type="AlphaFoldDB" id="A0AAF0BUI1"/>
<proteinExistence type="predicted"/>
<dbReference type="CDD" id="cd02440">
    <property type="entry name" value="AdoMet_MTases"/>
    <property type="match status" value="1"/>
</dbReference>
<evidence type="ECO:0000259" key="1">
    <source>
        <dbReference type="Pfam" id="PF08241"/>
    </source>
</evidence>
<dbReference type="InterPro" id="IPR013216">
    <property type="entry name" value="Methyltransf_11"/>
</dbReference>
<dbReference type="Pfam" id="PF08241">
    <property type="entry name" value="Methyltransf_11"/>
    <property type="match status" value="1"/>
</dbReference>
<dbReference type="PANTHER" id="PTHR43861">
    <property type="entry name" value="TRANS-ACONITATE 2-METHYLTRANSFERASE-RELATED"/>
    <property type="match status" value="1"/>
</dbReference>
<feature type="domain" description="Methyltransferase type 11" evidence="1">
    <location>
        <begin position="18"/>
        <end position="118"/>
    </location>
</feature>
<dbReference type="SUPFAM" id="SSF53335">
    <property type="entry name" value="S-adenosyl-L-methionine-dependent methyltransferases"/>
    <property type="match status" value="1"/>
</dbReference>